<name>A0A9D7FTG3_9GAMM</name>
<dbReference type="Proteomes" id="UP001296969">
    <property type="component" value="Unassembled WGS sequence"/>
</dbReference>
<dbReference type="RefSeq" id="WP_228398500.1">
    <property type="nucleotide sequence ID" value="NZ_JADRCP010000002.1"/>
</dbReference>
<dbReference type="AlphaFoldDB" id="A0A9D7FTG3"/>
<sequence>MVNIHLARVYEISPPIAENSFLIDRLWPRGVTKARLSGVIWLKEVAPSTELRQRFHADPTRWDDFCRDYLTELKHGQSWMPLLQLLQQNKSITLLFGSKDMEHNQGVVLRDFLLQQLNVPGENVHHSGE</sequence>
<evidence type="ECO:0000313" key="3">
    <source>
        <dbReference type="Proteomes" id="UP000807542"/>
    </source>
</evidence>
<dbReference type="PANTHER" id="PTHR36849:SF1">
    <property type="entry name" value="CYTOPLASMIC PROTEIN"/>
    <property type="match status" value="1"/>
</dbReference>
<reference evidence="2 4" key="1">
    <citation type="submission" date="2020-11" db="EMBL/GenBank/DDBJ databases">
        <title>Insectihabitans protaetiae gen. nov. sp. nov. and Insectihabitans allomyrinae sp. nov., isolated from larvae of Protaetia brevitarsis seulensis and Allomyrina dichotoma, respectively.</title>
        <authorList>
            <person name="Lee S.D."/>
            <person name="Byeon Y.-S."/>
            <person name="Kim S.-M."/>
            <person name="Yang H.L."/>
            <person name="Kim I.S."/>
        </authorList>
    </citation>
    <scope>NUCLEOTIDE SEQUENCE</scope>
    <source>
        <strain evidence="2">CWB-B4</strain>
        <strain evidence="1 4">CWB-B43</strain>
    </source>
</reference>
<proteinExistence type="predicted"/>
<evidence type="ECO:0000313" key="4">
    <source>
        <dbReference type="Proteomes" id="UP001296969"/>
    </source>
</evidence>
<protein>
    <submittedName>
        <fullName evidence="2">DUF488 family protein</fullName>
    </submittedName>
</protein>
<accession>A0A9D7FTG3</accession>
<dbReference type="EMBL" id="JADRCP010000002">
    <property type="protein sequence ID" value="MBK5176598.1"/>
    <property type="molecule type" value="Genomic_DNA"/>
</dbReference>
<evidence type="ECO:0000313" key="2">
    <source>
        <dbReference type="EMBL" id="MBK5176598.1"/>
    </source>
</evidence>
<comment type="caution">
    <text evidence="2">The sequence shown here is derived from an EMBL/GenBank/DDBJ whole genome shotgun (WGS) entry which is preliminary data.</text>
</comment>
<evidence type="ECO:0000313" key="1">
    <source>
        <dbReference type="EMBL" id="MBK5073671.1"/>
    </source>
</evidence>
<dbReference type="Proteomes" id="UP000807542">
    <property type="component" value="Unassembled WGS sequence"/>
</dbReference>
<dbReference type="InterPro" id="IPR052552">
    <property type="entry name" value="YeaO-like"/>
</dbReference>
<dbReference type="Pfam" id="PF22752">
    <property type="entry name" value="DUF488-N3i"/>
    <property type="match status" value="1"/>
</dbReference>
<organism evidence="2 3">
    <name type="scientific">Limnobaculum xujianqingii</name>
    <dbReference type="NCBI Taxonomy" id="2738837"/>
    <lineage>
        <taxon>Bacteria</taxon>
        <taxon>Pseudomonadati</taxon>
        <taxon>Pseudomonadota</taxon>
        <taxon>Gammaproteobacteria</taxon>
        <taxon>Enterobacterales</taxon>
        <taxon>Budviciaceae</taxon>
        <taxon>Limnobaculum</taxon>
    </lineage>
</organism>
<keyword evidence="4" id="KW-1185">Reference proteome</keyword>
<dbReference type="PANTHER" id="PTHR36849">
    <property type="entry name" value="CYTOPLASMIC PROTEIN-RELATED"/>
    <property type="match status" value="1"/>
</dbReference>
<gene>
    <name evidence="2" type="ORF">I2492_09710</name>
    <name evidence="1" type="ORF">I2493_11675</name>
</gene>
<dbReference type="EMBL" id="JADRCQ010000002">
    <property type="protein sequence ID" value="MBK5073671.1"/>
    <property type="molecule type" value="Genomic_DNA"/>
</dbReference>